<feature type="domain" description="C2" evidence="15">
    <location>
        <begin position="1265"/>
        <end position="1383"/>
    </location>
</feature>
<evidence type="ECO:0000256" key="9">
    <source>
        <dbReference type="ARBA" id="ARBA00022968"/>
    </source>
</evidence>
<evidence type="ECO:0000256" key="6">
    <source>
        <dbReference type="ARBA" id="ARBA00022723"/>
    </source>
</evidence>
<dbReference type="InterPro" id="IPR032362">
    <property type="entry name" value="Ferlin_C"/>
</dbReference>
<dbReference type="Proteomes" id="UP000314982">
    <property type="component" value="Unassembled WGS sequence"/>
</dbReference>
<evidence type="ECO:0000256" key="12">
    <source>
        <dbReference type="ARBA" id="ARBA00023329"/>
    </source>
</evidence>
<name>A0A4W5QUT5_9TELE</name>
<dbReference type="SMART" id="SM01202">
    <property type="entry name" value="FerI"/>
    <property type="match status" value="1"/>
</dbReference>
<dbReference type="Pfam" id="PF08165">
    <property type="entry name" value="FerA"/>
    <property type="match status" value="1"/>
</dbReference>
<dbReference type="SMART" id="SM00693">
    <property type="entry name" value="DysFN"/>
    <property type="match status" value="2"/>
</dbReference>
<comment type="subcellular location">
    <subcellularLocation>
        <location evidence="1">Cell membrane</location>
        <topology evidence="1">Single-pass type II membrane protein</topology>
    </subcellularLocation>
    <subcellularLocation>
        <location evidence="2">Cytoplasmic vesicle membrane</location>
        <topology evidence="2">Single-pass type II membrane protein</topology>
    </subcellularLocation>
</comment>
<feature type="domain" description="C2" evidence="15">
    <location>
        <begin position="1421"/>
        <end position="1571"/>
    </location>
</feature>
<feature type="region of interest" description="Disordered" evidence="13">
    <location>
        <begin position="1"/>
        <end position="79"/>
    </location>
</feature>
<evidence type="ECO:0000313" key="17">
    <source>
        <dbReference type="Proteomes" id="UP000314982"/>
    </source>
</evidence>
<dbReference type="FunFam" id="2.60.40.150:FF:000009">
    <property type="entry name" value="dysferlin isoform X2"/>
    <property type="match status" value="1"/>
</dbReference>
<dbReference type="InterPro" id="IPR037725">
    <property type="entry name" value="C2F_Ferlin"/>
</dbReference>
<evidence type="ECO:0000256" key="14">
    <source>
        <dbReference type="SAM" id="Phobius"/>
    </source>
</evidence>
<dbReference type="GO" id="GO:0007009">
    <property type="term" value="P:plasma membrane organization"/>
    <property type="evidence" value="ECO:0007669"/>
    <property type="project" value="TreeGrafter"/>
</dbReference>
<evidence type="ECO:0000259" key="15">
    <source>
        <dbReference type="PROSITE" id="PS50004"/>
    </source>
</evidence>
<dbReference type="PANTHER" id="PTHR12546">
    <property type="entry name" value="FER-1-LIKE"/>
    <property type="match status" value="1"/>
</dbReference>
<reference evidence="16" key="2">
    <citation type="submission" date="2025-08" db="UniProtKB">
        <authorList>
            <consortium name="Ensembl"/>
        </authorList>
    </citation>
    <scope>IDENTIFICATION</scope>
</reference>
<comment type="similarity">
    <text evidence="3">Belongs to the ferlin family.</text>
</comment>
<keyword evidence="9" id="KW-0735">Signal-anchor</keyword>
<dbReference type="GeneTree" id="ENSGT00940000154741"/>
<dbReference type="CDD" id="cd04017">
    <property type="entry name" value="C2D_Ferlin"/>
    <property type="match status" value="1"/>
</dbReference>
<dbReference type="InterPro" id="IPR037721">
    <property type="entry name" value="Ferlin"/>
</dbReference>
<feature type="compositionally biased region" description="Low complexity" evidence="13">
    <location>
        <begin position="1"/>
        <end position="10"/>
    </location>
</feature>
<feature type="compositionally biased region" description="Polar residues" evidence="13">
    <location>
        <begin position="51"/>
        <end position="65"/>
    </location>
</feature>
<proteinExistence type="inferred from homology"/>
<dbReference type="GO" id="GO:0061025">
    <property type="term" value="P:membrane fusion"/>
    <property type="evidence" value="ECO:0007669"/>
    <property type="project" value="TreeGrafter"/>
</dbReference>
<evidence type="ECO:0000256" key="3">
    <source>
        <dbReference type="ARBA" id="ARBA00007561"/>
    </source>
</evidence>
<evidence type="ECO:0000313" key="16">
    <source>
        <dbReference type="Ensembl" id="ENSHHUP00000076059.1"/>
    </source>
</evidence>
<dbReference type="InterPro" id="IPR037724">
    <property type="entry name" value="C2E_Ferlin"/>
</dbReference>
<dbReference type="GO" id="GO:0005886">
    <property type="term" value="C:plasma membrane"/>
    <property type="evidence" value="ECO:0007669"/>
    <property type="project" value="UniProtKB-SubCell"/>
</dbReference>
<sequence>YDPPANAAPKPNDPQEGATAGDSGMSCVEGGGEEQDEDFIDGGQSGCAGGVSSNGQPGNPNQRLVRSTRKRNRPLANKPQDFQIRVRIIEGRQLPGNNIKPVVKVNVCGQTHRTRIKRGNNPFFDEVKVYDSFSLRADSLMGEFKWLLLNDLDDYSSGARGYLKVSMFIVGTGDEPPVEKRDVTDDQDDIESNLLMPAGVTLRWVTLSLKVFRAEDIPQMDDAFAQSVKDMFGGDGNKKNLVDPFVEARFAGKKLCTQVIEKNANPEWNQMLNLQVKFPSMCEQIKLTLCAAHHLDTLVKENAISSTGKTGESEVGFLPAFGPCYVNLYGSPREFTGLPDPYEELNYGKGEGVAYRGRILVELSTKLQGKPDKTVDAIPSDDILVKYQRRRKYCLCAVFHSASMLQEPGEPIQFEVSIGNYGNKLDTTCKPLASTTQYCCAVFDGNHYYYLPWADTKPVVVVTSFWEDISHRLDAVNIILYISEHLEGQSNLTALDIQIKKLRDSALQTIMEGADRMRDEPTEIKDTLVDIEGWLDKLKQLADEPQNSMPDVIIWMLRGEKRVAYSRIPAHQLLYSTYSEQACGQFCGKTRTILMQYPMDKNKRLKVPVQIRVNVWLGLSAHEKKFNTFSEGTFSVFAELYENQAYMLGKWGTTGLGLHHKYSDVTGKLKLKQEYFMPPRGWEWEGEWFIDPEKGLLTEADAGHTEFIDEVFQNETRFPGGEWKPAAEPYADVNGEKTQNPGEMECPAGWSWVAEWTVDDNRAVDERGWEYGITIPPDEKPKSWVPAEKMYHVHRRRRVVRPRKRSAKRDQGDPEGWEFSSLIGWKFHRKVRSTDTIRRRRWRRKMAPADRLGASAIFKLEGALVIIHSWHGFLSARNLVAMDKDSFSDPYAHVSFLHMSKTTETMKATLNPTWDQTLIFHDVEIYGDPQNIAHYPPDVVLEFYDNDQVGKHELLGRSACVPLVKLNPGLDQTPKLLWSPITHKGERAGEVLVAAELILKDKGIETDLPLVPPKRAENLYMVPQGIRPVVQLMAIEILAWGLRNMKTYQLATVSSPSLVVECGGEVVQSAVIKNMKKNPNFPGSVLFLKVLLPKEEMYTPPIVLKVIDHRPFGRKPVVGQCTIDTLEEFRCDPYIIQKSSMSSKGDLALMAASPRDIRIDMEDRRPLPPHSPYFEKETVDWWSKFYASIGDQEKCRPYLQKGYDTLKVYDNELEEIPEFKQLTDFCSTFKLQRGKNEDGDDDPSVVGEFKGSFKVYPLSDDPGVALPPRQFRELPESGPQECLVRIYVVRGIDLQPKDNNGQCDPYMKIALGKKSIEDRDNYLPNTTNPVFGRMFEMTCFLPQDKDLKISVYDYDLLSRDEKVGETVIDLENRFLSHFGYFFLLTQGLVPEHVETRTLFSSFQPQLSQGRLQMWVDVYPKSMGLPGPPFDIAPRKAKKFFLRAVVWNTTDVILDETSITGEHMSDIYVKGWMPGMEEDKQKTDVHYRSLDGDGNFNWRFIFGFEYLPAEQLCLVSKKEHFWSLDKTEFRIPPKLIVQIWDNDKFSLDDYLGTVELDLRNLTPPAKTPEKCSLGMMEVMLDAGPHKSDLTNSLFAQQSVRGWWPCVNEQDGKEVLGGKVEMTLEIVAEKEVDEKPAGKGRDEPNMNPKLDFPNRPDTSFFWFTNPCKTMKFILCHRFKWMFIGLILLILALLFIGILLYSFPNYISMKIVKPFK</sequence>
<dbReference type="SMART" id="SM00239">
    <property type="entry name" value="C2"/>
    <property type="match status" value="6"/>
</dbReference>
<dbReference type="SMART" id="SM00694">
    <property type="entry name" value="DysFC"/>
    <property type="match status" value="2"/>
</dbReference>
<keyword evidence="7" id="KW-0677">Repeat</keyword>
<dbReference type="PANTHER" id="PTHR12546:SF55">
    <property type="entry name" value="MYOFERLIN"/>
    <property type="match status" value="1"/>
</dbReference>
<organism evidence="16 17">
    <name type="scientific">Hucho hucho</name>
    <name type="common">huchen</name>
    <dbReference type="NCBI Taxonomy" id="62062"/>
    <lineage>
        <taxon>Eukaryota</taxon>
        <taxon>Metazoa</taxon>
        <taxon>Chordata</taxon>
        <taxon>Craniata</taxon>
        <taxon>Vertebrata</taxon>
        <taxon>Euteleostomi</taxon>
        <taxon>Actinopterygii</taxon>
        <taxon>Neopterygii</taxon>
        <taxon>Teleostei</taxon>
        <taxon>Protacanthopterygii</taxon>
        <taxon>Salmoniformes</taxon>
        <taxon>Salmonidae</taxon>
        <taxon>Salmoninae</taxon>
        <taxon>Hucho</taxon>
    </lineage>
</organism>
<dbReference type="GO" id="GO:0030659">
    <property type="term" value="C:cytoplasmic vesicle membrane"/>
    <property type="evidence" value="ECO:0007669"/>
    <property type="project" value="UniProtKB-SubCell"/>
</dbReference>
<evidence type="ECO:0000256" key="1">
    <source>
        <dbReference type="ARBA" id="ARBA00004401"/>
    </source>
</evidence>
<keyword evidence="6" id="KW-0479">Metal-binding</keyword>
<dbReference type="CDD" id="cd08374">
    <property type="entry name" value="C2F_Ferlin"/>
    <property type="match status" value="1"/>
</dbReference>
<keyword evidence="10 14" id="KW-1133">Transmembrane helix</keyword>
<dbReference type="InterPro" id="IPR037723">
    <property type="entry name" value="C2D_Ferlin"/>
</dbReference>
<feature type="transmembrane region" description="Helical" evidence="14">
    <location>
        <begin position="1678"/>
        <end position="1700"/>
    </location>
</feature>
<keyword evidence="5 14" id="KW-0812">Transmembrane</keyword>
<dbReference type="PROSITE" id="PS50004">
    <property type="entry name" value="C2"/>
    <property type="match status" value="5"/>
</dbReference>
<dbReference type="Ensembl" id="ENSHHUT00000078540.1">
    <property type="protein sequence ID" value="ENSHHUP00000076059.1"/>
    <property type="gene ID" value="ENSHHUG00000043139.1"/>
</dbReference>
<keyword evidence="12" id="KW-0968">Cytoplasmic vesicle</keyword>
<dbReference type="SUPFAM" id="SSF49562">
    <property type="entry name" value="C2 domain (Calcium/lipid-binding domain, CaLB)"/>
    <property type="match status" value="6"/>
</dbReference>
<feature type="domain" description="C2" evidence="15">
    <location>
        <begin position="1015"/>
        <end position="1139"/>
    </location>
</feature>
<dbReference type="InterPro" id="IPR037722">
    <property type="entry name" value="C2C_Ferlin"/>
</dbReference>
<evidence type="ECO:0000256" key="13">
    <source>
        <dbReference type="SAM" id="MobiDB-lite"/>
    </source>
</evidence>
<protein>
    <submittedName>
        <fullName evidence="16">Myoferlin</fullName>
    </submittedName>
</protein>
<evidence type="ECO:0000256" key="7">
    <source>
        <dbReference type="ARBA" id="ARBA00022737"/>
    </source>
</evidence>
<dbReference type="CDD" id="cd04037">
    <property type="entry name" value="C2E_Ferlin"/>
    <property type="match status" value="1"/>
</dbReference>
<feature type="domain" description="C2" evidence="15">
    <location>
        <begin position="848"/>
        <end position="977"/>
    </location>
</feature>
<dbReference type="Gene3D" id="2.60.40.150">
    <property type="entry name" value="C2 domain"/>
    <property type="match status" value="5"/>
</dbReference>
<dbReference type="InterPro" id="IPR000008">
    <property type="entry name" value="C2_dom"/>
</dbReference>
<keyword evidence="11 14" id="KW-0472">Membrane</keyword>
<dbReference type="InterPro" id="IPR012968">
    <property type="entry name" value="FerIin_dom"/>
</dbReference>
<evidence type="ECO:0000256" key="10">
    <source>
        <dbReference type="ARBA" id="ARBA00022989"/>
    </source>
</evidence>
<dbReference type="InterPro" id="IPR012561">
    <property type="entry name" value="Ferlin_B-domain"/>
</dbReference>
<keyword evidence="17" id="KW-1185">Reference proteome</keyword>
<dbReference type="SMART" id="SM01201">
    <property type="entry name" value="FerB"/>
    <property type="match status" value="1"/>
</dbReference>
<dbReference type="CDD" id="cd04018">
    <property type="entry name" value="C2C_Ferlin"/>
    <property type="match status" value="1"/>
</dbReference>
<dbReference type="Pfam" id="PF08150">
    <property type="entry name" value="FerB"/>
    <property type="match status" value="1"/>
</dbReference>
<reference evidence="16" key="3">
    <citation type="submission" date="2025-09" db="UniProtKB">
        <authorList>
            <consortium name="Ensembl"/>
        </authorList>
    </citation>
    <scope>IDENTIFICATION</scope>
</reference>
<accession>A0A4W5QUT5</accession>
<dbReference type="FunFam" id="2.60.40.150:FF:000026">
    <property type="entry name" value="dysferlin isoform X2"/>
    <property type="match status" value="1"/>
</dbReference>
<dbReference type="InterPro" id="IPR012560">
    <property type="entry name" value="Ferlin_A-domain"/>
</dbReference>
<dbReference type="Pfam" id="PF00168">
    <property type="entry name" value="C2"/>
    <property type="match status" value="6"/>
</dbReference>
<evidence type="ECO:0000256" key="8">
    <source>
        <dbReference type="ARBA" id="ARBA00022837"/>
    </source>
</evidence>
<dbReference type="GO" id="GO:0046872">
    <property type="term" value="F:metal ion binding"/>
    <property type="evidence" value="ECO:0007669"/>
    <property type="project" value="UniProtKB-KW"/>
</dbReference>
<dbReference type="InterPro" id="IPR006614">
    <property type="entry name" value="Peroxin/Ferlin"/>
</dbReference>
<evidence type="ECO:0000256" key="4">
    <source>
        <dbReference type="ARBA" id="ARBA00022475"/>
    </source>
</evidence>
<dbReference type="Pfam" id="PF16165">
    <property type="entry name" value="Ferlin_C"/>
    <property type="match status" value="1"/>
</dbReference>
<dbReference type="Pfam" id="PF08151">
    <property type="entry name" value="FerI"/>
    <property type="match status" value="1"/>
</dbReference>
<keyword evidence="4" id="KW-1003">Cell membrane</keyword>
<keyword evidence="8" id="KW-0106">Calcium</keyword>
<evidence type="ECO:0000256" key="2">
    <source>
        <dbReference type="ARBA" id="ARBA00004483"/>
    </source>
</evidence>
<evidence type="ECO:0000256" key="5">
    <source>
        <dbReference type="ARBA" id="ARBA00022692"/>
    </source>
</evidence>
<evidence type="ECO:0000256" key="11">
    <source>
        <dbReference type="ARBA" id="ARBA00023136"/>
    </source>
</evidence>
<feature type="compositionally biased region" description="Acidic residues" evidence="13">
    <location>
        <begin position="31"/>
        <end position="40"/>
    </location>
</feature>
<reference evidence="17" key="1">
    <citation type="submission" date="2018-06" db="EMBL/GenBank/DDBJ databases">
        <title>Genome assembly of Danube salmon.</title>
        <authorList>
            <person name="Macqueen D.J."/>
            <person name="Gundappa M.K."/>
        </authorList>
    </citation>
    <scope>NUCLEOTIDE SEQUENCE [LARGE SCALE GENOMIC DNA]</scope>
</reference>
<feature type="domain" description="C2" evidence="15">
    <location>
        <begin position="186"/>
        <end position="320"/>
    </location>
</feature>
<dbReference type="InterPro" id="IPR035892">
    <property type="entry name" value="C2_domain_sf"/>
</dbReference>